<proteinExistence type="predicted"/>
<dbReference type="AlphaFoldDB" id="A0A317UUY9"/>
<reference evidence="2 3" key="1">
    <citation type="submission" date="2016-12" db="EMBL/GenBank/DDBJ databases">
        <title>The genomes of Aspergillus section Nigri reveals drivers in fungal speciation.</title>
        <authorList>
            <consortium name="DOE Joint Genome Institute"/>
            <person name="Vesth T.C."/>
            <person name="Nybo J."/>
            <person name="Theobald S."/>
            <person name="Brandl J."/>
            <person name="Frisvad J.C."/>
            <person name="Nielsen K.F."/>
            <person name="Lyhne E.K."/>
            <person name="Kogle M.E."/>
            <person name="Kuo A."/>
            <person name="Riley R."/>
            <person name="Clum A."/>
            <person name="Nolan M."/>
            <person name="Lipzen A."/>
            <person name="Salamov A."/>
            <person name="Henrissat B."/>
            <person name="Wiebenga A."/>
            <person name="De Vries R.P."/>
            <person name="Grigoriev I.V."/>
            <person name="Mortensen U.H."/>
            <person name="Andersen M.R."/>
            <person name="Baker S.E."/>
        </authorList>
    </citation>
    <scope>NUCLEOTIDE SEQUENCE [LARGE SCALE GENOMIC DNA]</scope>
    <source>
        <strain evidence="2 3">CBS 117.55</strain>
    </source>
</reference>
<dbReference type="Proteomes" id="UP000247233">
    <property type="component" value="Unassembled WGS sequence"/>
</dbReference>
<evidence type="ECO:0000313" key="3">
    <source>
        <dbReference type="Proteomes" id="UP000247233"/>
    </source>
</evidence>
<dbReference type="GeneID" id="37060930"/>
<dbReference type="OrthoDB" id="10628392at2759"/>
<dbReference type="VEuPathDB" id="FungiDB:BO70DRAFT_216706"/>
<protein>
    <submittedName>
        <fullName evidence="2">Uncharacterized protein</fullName>
    </submittedName>
</protein>
<name>A0A317UUY9_9EURO</name>
<comment type="caution">
    <text evidence="2">The sequence shown here is derived from an EMBL/GenBank/DDBJ whole genome shotgun (WGS) entry which is preliminary data.</text>
</comment>
<sequence length="104" mass="11407">MAAKVLEPSLLVTSGIAQSRCGVEMKDQGKSAQDGMNRAQKNPGNRDREAGRMGDWDGGFAHRHLPPPPPTTSVSFSVSSFPWLFSFSFAFFPFKNPNSYLLPC</sequence>
<feature type="region of interest" description="Disordered" evidence="1">
    <location>
        <begin position="22"/>
        <end position="71"/>
    </location>
</feature>
<feature type="compositionally biased region" description="Basic and acidic residues" evidence="1">
    <location>
        <begin position="44"/>
        <end position="55"/>
    </location>
</feature>
<dbReference type="RefSeq" id="XP_025394138.1">
    <property type="nucleotide sequence ID" value="XM_025538693.1"/>
</dbReference>
<organism evidence="2 3">
    <name type="scientific">Aspergillus heteromorphus CBS 117.55</name>
    <dbReference type="NCBI Taxonomy" id="1448321"/>
    <lineage>
        <taxon>Eukaryota</taxon>
        <taxon>Fungi</taxon>
        <taxon>Dikarya</taxon>
        <taxon>Ascomycota</taxon>
        <taxon>Pezizomycotina</taxon>
        <taxon>Eurotiomycetes</taxon>
        <taxon>Eurotiomycetidae</taxon>
        <taxon>Eurotiales</taxon>
        <taxon>Aspergillaceae</taxon>
        <taxon>Aspergillus</taxon>
        <taxon>Aspergillus subgen. Circumdati</taxon>
    </lineage>
</organism>
<gene>
    <name evidence="2" type="ORF">BO70DRAFT_216706</name>
</gene>
<keyword evidence="3" id="KW-1185">Reference proteome</keyword>
<evidence type="ECO:0000256" key="1">
    <source>
        <dbReference type="SAM" id="MobiDB-lite"/>
    </source>
</evidence>
<dbReference type="EMBL" id="MSFL01000074">
    <property type="protein sequence ID" value="PWY63880.1"/>
    <property type="molecule type" value="Genomic_DNA"/>
</dbReference>
<accession>A0A317UUY9</accession>
<evidence type="ECO:0000313" key="2">
    <source>
        <dbReference type="EMBL" id="PWY63880.1"/>
    </source>
</evidence>